<dbReference type="InterPro" id="IPR000515">
    <property type="entry name" value="MetI-like"/>
</dbReference>
<dbReference type="InterPro" id="IPR050809">
    <property type="entry name" value="UgpAE/MalFG_permease"/>
</dbReference>
<evidence type="ECO:0000256" key="9">
    <source>
        <dbReference type="ARBA" id="ARBA00040780"/>
    </source>
</evidence>
<feature type="transmembrane region" description="Helical" evidence="10">
    <location>
        <begin position="160"/>
        <end position="182"/>
    </location>
</feature>
<dbReference type="PANTHER" id="PTHR43227:SF9">
    <property type="entry name" value="SN-GLYCEROL-3-PHOSPHATE TRANSPORT SYSTEM PERMEASE PROTEIN UGPA"/>
    <property type="match status" value="1"/>
</dbReference>
<evidence type="ECO:0000256" key="7">
    <source>
        <dbReference type="ARBA" id="ARBA00022989"/>
    </source>
</evidence>
<dbReference type="PROSITE" id="PS50928">
    <property type="entry name" value="ABC_TM1"/>
    <property type="match status" value="1"/>
</dbReference>
<comment type="subcellular location">
    <subcellularLocation>
        <location evidence="1">Cell inner membrane</location>
        <topology evidence="1">Multi-pass membrane protein</topology>
    </subcellularLocation>
    <subcellularLocation>
        <location evidence="10">Cell membrane</location>
        <topology evidence="10">Multi-pass membrane protein</topology>
    </subcellularLocation>
</comment>
<evidence type="ECO:0000256" key="1">
    <source>
        <dbReference type="ARBA" id="ARBA00004429"/>
    </source>
</evidence>
<evidence type="ECO:0000313" key="13">
    <source>
        <dbReference type="Proteomes" id="UP000698963"/>
    </source>
</evidence>
<comment type="subunit">
    <text evidence="2">The complex is composed of two ATP-binding proteins (UgpC), two transmembrane proteins (UgpA and UgpE) and a solute-binding protein (UgpB).</text>
</comment>
<comment type="similarity">
    <text evidence="10">Belongs to the binding-protein-dependent transport system permease family.</text>
</comment>
<dbReference type="GO" id="GO:0055085">
    <property type="term" value="P:transmembrane transport"/>
    <property type="evidence" value="ECO:0007669"/>
    <property type="project" value="InterPro"/>
</dbReference>
<gene>
    <name evidence="12" type="primary">ugpA</name>
    <name evidence="12" type="ORF">K8W16_09815</name>
</gene>
<evidence type="ECO:0000256" key="8">
    <source>
        <dbReference type="ARBA" id="ARBA00023136"/>
    </source>
</evidence>
<evidence type="ECO:0000256" key="6">
    <source>
        <dbReference type="ARBA" id="ARBA00022692"/>
    </source>
</evidence>
<evidence type="ECO:0000313" key="12">
    <source>
        <dbReference type="EMBL" id="HJD97925.1"/>
    </source>
</evidence>
<dbReference type="InterPro" id="IPR035906">
    <property type="entry name" value="MetI-like_sf"/>
</dbReference>
<feature type="transmembrane region" description="Helical" evidence="10">
    <location>
        <begin position="75"/>
        <end position="100"/>
    </location>
</feature>
<dbReference type="Proteomes" id="UP000698963">
    <property type="component" value="Unassembled WGS sequence"/>
</dbReference>
<dbReference type="Pfam" id="PF00528">
    <property type="entry name" value="BPD_transp_1"/>
    <property type="match status" value="1"/>
</dbReference>
<keyword evidence="3 10" id="KW-0813">Transport</keyword>
<dbReference type="GO" id="GO:0005886">
    <property type="term" value="C:plasma membrane"/>
    <property type="evidence" value="ECO:0007669"/>
    <property type="project" value="UniProtKB-SubCell"/>
</dbReference>
<reference evidence="12" key="1">
    <citation type="journal article" date="2021" name="PeerJ">
        <title>Extensive microbial diversity within the chicken gut microbiome revealed by metagenomics and culture.</title>
        <authorList>
            <person name="Gilroy R."/>
            <person name="Ravi A."/>
            <person name="Getino M."/>
            <person name="Pursley I."/>
            <person name="Horton D.L."/>
            <person name="Alikhan N.F."/>
            <person name="Baker D."/>
            <person name="Gharbi K."/>
            <person name="Hall N."/>
            <person name="Watson M."/>
            <person name="Adriaenssens E.M."/>
            <person name="Foster-Nyarko E."/>
            <person name="Jarju S."/>
            <person name="Secka A."/>
            <person name="Antonio M."/>
            <person name="Oren A."/>
            <person name="Chaudhuri R.R."/>
            <person name="La Ragione R."/>
            <person name="Hildebrand F."/>
            <person name="Pallen M.J."/>
        </authorList>
    </citation>
    <scope>NUCLEOTIDE SEQUENCE</scope>
    <source>
        <strain evidence="12">ChiGjej2B2-19336</strain>
    </source>
</reference>
<proteinExistence type="inferred from homology"/>
<keyword evidence="5" id="KW-0997">Cell inner membrane</keyword>
<feature type="transmembrane region" description="Helical" evidence="10">
    <location>
        <begin position="209"/>
        <end position="231"/>
    </location>
</feature>
<feature type="transmembrane region" description="Helical" evidence="10">
    <location>
        <begin position="112"/>
        <end position="132"/>
    </location>
</feature>
<sequence>MQDERYAFRGKRHLILPVLFLLPQLVITVVFFFYPAGEALLGSVYMEDSFGLSREFVGLDNFAVLFSDPGYLETLYLTFIFSIATITLTMTVSLLMAVVADQVHVGGTLYKSMLIIPYAVAPPLAGVLWLFLFNPSVGVLSTFLDGLGYTWNHKLNGNQALLLLIISASWKQISYNFLFFLAGLQAIPRSLIEAAAIDGASPWQRFRNIIFPLLSPTTFFLLVVNTIYTLFETFGIVHAVTQGGPSRATETLIYKVFNDGFIGLDFGGSSAQSVVLMFIVMILTFLQFRYVERKVNY</sequence>
<organism evidence="12 13">
    <name type="scientific">Mailhella massiliensis</name>
    <dbReference type="NCBI Taxonomy" id="1903261"/>
    <lineage>
        <taxon>Bacteria</taxon>
        <taxon>Pseudomonadati</taxon>
        <taxon>Thermodesulfobacteriota</taxon>
        <taxon>Desulfovibrionia</taxon>
        <taxon>Desulfovibrionales</taxon>
        <taxon>Desulfovibrionaceae</taxon>
        <taxon>Mailhella</taxon>
    </lineage>
</organism>
<dbReference type="CDD" id="cd06261">
    <property type="entry name" value="TM_PBP2"/>
    <property type="match status" value="1"/>
</dbReference>
<reference evidence="12" key="2">
    <citation type="submission" date="2021-09" db="EMBL/GenBank/DDBJ databases">
        <authorList>
            <person name="Gilroy R."/>
        </authorList>
    </citation>
    <scope>NUCLEOTIDE SEQUENCE</scope>
    <source>
        <strain evidence="12">ChiGjej2B2-19336</strain>
    </source>
</reference>
<feature type="domain" description="ABC transmembrane type-1" evidence="11">
    <location>
        <begin position="75"/>
        <end position="287"/>
    </location>
</feature>
<dbReference type="NCBIfam" id="NF007852">
    <property type="entry name" value="PRK10561.1"/>
    <property type="match status" value="1"/>
</dbReference>
<keyword evidence="7 10" id="KW-1133">Transmembrane helix</keyword>
<feature type="transmembrane region" description="Helical" evidence="10">
    <location>
        <begin position="271"/>
        <end position="291"/>
    </location>
</feature>
<dbReference type="RefSeq" id="WP_304123088.1">
    <property type="nucleotide sequence ID" value="NZ_DYZA01000200.1"/>
</dbReference>
<evidence type="ECO:0000259" key="11">
    <source>
        <dbReference type="PROSITE" id="PS50928"/>
    </source>
</evidence>
<dbReference type="EMBL" id="DYZA01000200">
    <property type="protein sequence ID" value="HJD97925.1"/>
    <property type="molecule type" value="Genomic_DNA"/>
</dbReference>
<name>A0A921DRQ5_9BACT</name>
<evidence type="ECO:0000256" key="10">
    <source>
        <dbReference type="RuleBase" id="RU363032"/>
    </source>
</evidence>
<protein>
    <recommendedName>
        <fullName evidence="9">sn-glycerol-3-phosphate transport system permease protein UgpA</fullName>
    </recommendedName>
</protein>
<feature type="transmembrane region" description="Helical" evidence="10">
    <location>
        <begin position="14"/>
        <end position="34"/>
    </location>
</feature>
<keyword evidence="8 10" id="KW-0472">Membrane</keyword>
<evidence type="ECO:0000256" key="5">
    <source>
        <dbReference type="ARBA" id="ARBA00022519"/>
    </source>
</evidence>
<evidence type="ECO:0000256" key="2">
    <source>
        <dbReference type="ARBA" id="ARBA00011557"/>
    </source>
</evidence>
<keyword evidence="6 10" id="KW-0812">Transmembrane</keyword>
<keyword evidence="4" id="KW-1003">Cell membrane</keyword>
<dbReference type="SUPFAM" id="SSF161098">
    <property type="entry name" value="MetI-like"/>
    <property type="match status" value="1"/>
</dbReference>
<dbReference type="AlphaFoldDB" id="A0A921DRQ5"/>
<accession>A0A921DRQ5</accession>
<evidence type="ECO:0000256" key="4">
    <source>
        <dbReference type="ARBA" id="ARBA00022475"/>
    </source>
</evidence>
<comment type="caution">
    <text evidence="12">The sequence shown here is derived from an EMBL/GenBank/DDBJ whole genome shotgun (WGS) entry which is preliminary data.</text>
</comment>
<dbReference type="PANTHER" id="PTHR43227">
    <property type="entry name" value="BLL4140 PROTEIN"/>
    <property type="match status" value="1"/>
</dbReference>
<dbReference type="Gene3D" id="1.10.3720.10">
    <property type="entry name" value="MetI-like"/>
    <property type="match status" value="1"/>
</dbReference>
<evidence type="ECO:0000256" key="3">
    <source>
        <dbReference type="ARBA" id="ARBA00022448"/>
    </source>
</evidence>